<protein>
    <submittedName>
        <fullName evidence="1">Uncharacterized protein</fullName>
    </submittedName>
</protein>
<sequence length="71" mass="8196">MVLTSRCWFPVRQSVLKGHNRPSRFCRTISKSDLIRLMVREPDVEALIGCFCIVKKVSGIGRFDRFLVVVQ</sequence>
<organism evidence="1 2">
    <name type="scientific">Dermatophagoides farinae</name>
    <name type="common">American house dust mite</name>
    <dbReference type="NCBI Taxonomy" id="6954"/>
    <lineage>
        <taxon>Eukaryota</taxon>
        <taxon>Metazoa</taxon>
        <taxon>Ecdysozoa</taxon>
        <taxon>Arthropoda</taxon>
        <taxon>Chelicerata</taxon>
        <taxon>Arachnida</taxon>
        <taxon>Acari</taxon>
        <taxon>Acariformes</taxon>
        <taxon>Sarcoptiformes</taxon>
        <taxon>Astigmata</taxon>
        <taxon>Psoroptidia</taxon>
        <taxon>Analgoidea</taxon>
        <taxon>Pyroglyphidae</taxon>
        <taxon>Dermatophagoidinae</taxon>
        <taxon>Dermatophagoides</taxon>
    </lineage>
</organism>
<proteinExistence type="predicted"/>
<gene>
    <name evidence="1" type="ORF">DERF_011700</name>
</gene>
<dbReference type="EMBL" id="ASGP02000005">
    <property type="protein sequence ID" value="KAH9506998.1"/>
    <property type="molecule type" value="Genomic_DNA"/>
</dbReference>
<reference evidence="1" key="1">
    <citation type="submission" date="2013-05" db="EMBL/GenBank/DDBJ databases">
        <authorList>
            <person name="Yim A.K.Y."/>
            <person name="Chan T.F."/>
            <person name="Ji K.M."/>
            <person name="Liu X.Y."/>
            <person name="Zhou J.W."/>
            <person name="Li R.Q."/>
            <person name="Yang K.Y."/>
            <person name="Li J."/>
            <person name="Li M."/>
            <person name="Law P.T.W."/>
            <person name="Wu Y.L."/>
            <person name="Cai Z.L."/>
            <person name="Qin H."/>
            <person name="Bao Y."/>
            <person name="Leung R.K.K."/>
            <person name="Ng P.K.S."/>
            <person name="Zou J."/>
            <person name="Zhong X.J."/>
            <person name="Ran P.X."/>
            <person name="Zhong N.S."/>
            <person name="Liu Z.G."/>
            <person name="Tsui S.K.W."/>
        </authorList>
    </citation>
    <scope>NUCLEOTIDE SEQUENCE</scope>
    <source>
        <strain evidence="1">Derf</strain>
        <tissue evidence="1">Whole organism</tissue>
    </source>
</reference>
<comment type="caution">
    <text evidence="1">The sequence shown here is derived from an EMBL/GenBank/DDBJ whole genome shotgun (WGS) entry which is preliminary data.</text>
</comment>
<accession>A0A922HWL5</accession>
<evidence type="ECO:0000313" key="1">
    <source>
        <dbReference type="EMBL" id="KAH9506998.1"/>
    </source>
</evidence>
<keyword evidence="2" id="KW-1185">Reference proteome</keyword>
<dbReference type="Proteomes" id="UP000790347">
    <property type="component" value="Unassembled WGS sequence"/>
</dbReference>
<dbReference type="AlphaFoldDB" id="A0A922HWL5"/>
<evidence type="ECO:0000313" key="2">
    <source>
        <dbReference type="Proteomes" id="UP000790347"/>
    </source>
</evidence>
<reference evidence="1" key="2">
    <citation type="journal article" date="2022" name="Res Sq">
        <title>Comparative Genomics Reveals Insights into the Divergent Evolution of Astigmatic Mites and Household Pest Adaptations.</title>
        <authorList>
            <person name="Xiong Q."/>
            <person name="Wan A.T.-Y."/>
            <person name="Liu X.-Y."/>
            <person name="Fung C.S.-H."/>
            <person name="Xiao X."/>
            <person name="Malainual N."/>
            <person name="Hou J."/>
            <person name="Wang L."/>
            <person name="Wang M."/>
            <person name="Yang K."/>
            <person name="Cui Y."/>
            <person name="Leung E."/>
            <person name="Nong W."/>
            <person name="Shin S.-K."/>
            <person name="Au S."/>
            <person name="Jeong K.Y."/>
            <person name="Chew F.T."/>
            <person name="Hui J."/>
            <person name="Leung T.F."/>
            <person name="Tungtrongchitr A."/>
            <person name="Zhong N."/>
            <person name="Liu Z."/>
            <person name="Tsui S."/>
        </authorList>
    </citation>
    <scope>NUCLEOTIDE SEQUENCE</scope>
    <source>
        <strain evidence="1">Derf</strain>
        <tissue evidence="1">Whole organism</tissue>
    </source>
</reference>
<name>A0A922HWL5_DERFA</name>